<evidence type="ECO:0000256" key="1">
    <source>
        <dbReference type="ARBA" id="ARBA00004651"/>
    </source>
</evidence>
<dbReference type="EMBL" id="JAEVLS010000009">
    <property type="protein sequence ID" value="MBM0108768.1"/>
    <property type="molecule type" value="Genomic_DNA"/>
</dbReference>
<feature type="transmembrane region" description="Helical" evidence="7">
    <location>
        <begin position="180"/>
        <end position="196"/>
    </location>
</feature>
<dbReference type="PANTHER" id="PTHR24221">
    <property type="entry name" value="ATP-BINDING CASSETTE SUB-FAMILY B"/>
    <property type="match status" value="1"/>
</dbReference>
<dbReference type="PROSITE" id="PS50929">
    <property type="entry name" value="ABC_TM1F"/>
    <property type="match status" value="1"/>
</dbReference>
<dbReference type="PROSITE" id="PS50893">
    <property type="entry name" value="ABC_TRANSPORTER_2"/>
    <property type="match status" value="1"/>
</dbReference>
<sequence length="635" mass="68409">MSDSSPSGGPAASKIRGGVFYLYQHLWAQSQGRRRQLLGAVVLLLTAQCVLLIVPYFAGRAINTLQADGAAGLGSAGLWLSLVVVATAISWLFHGPGRLLERNVALEIRRRISGGLFDRLLSLPLSWHEANHSGVTTHRLQQSSSALSAFTQSQFIYLSSAVRLVGPIVALWLLQPIVGMSAIVGFVIICVSVVTFDRAMIRLAHRENDAERRYNAALLDALGNITSVFALRQTRAITELLQRRLEAVFAPLRRSIVLNEAKWCTVDVCSKALSCSLVALFAWLAVRHTSTGIGQTTIMLGSLYMVWEYASQAGGVISAFASHFQTFARQHADFASADTIRDAELKAPEPMSPELLQPSSADSEYYMVRDLVFSHPGARSERPTLNGVSLSLQQGRRYALIGGSGSGKSTLLRVLSGLYEADRIAVDRRNGPALVTPSAVAQMLRANATLVPQDAEVLEGTLAENLALCATHAGAPTEQRYSEAMNIACVSDFVPADASGLNTAVVERGANWSGGQRARIALARGVLAAADSNLVLFDEPTASLDSRTEARVYDNLFAALPNSCIVSSIHRLHLLERFDEVIVMHEGRVVAQGPAPLLAATSPDFRQLLAMYRQDDRSQQSRIEGAPAAQASAAA</sequence>
<dbReference type="InterPro" id="IPR039421">
    <property type="entry name" value="Type_1_exporter"/>
</dbReference>
<dbReference type="Pfam" id="PF00005">
    <property type="entry name" value="ABC_tran"/>
    <property type="match status" value="1"/>
</dbReference>
<dbReference type="Pfam" id="PF00664">
    <property type="entry name" value="ABC_membrane"/>
    <property type="match status" value="1"/>
</dbReference>
<feature type="transmembrane region" description="Helical" evidence="7">
    <location>
        <begin position="70"/>
        <end position="93"/>
    </location>
</feature>
<feature type="domain" description="ABC transporter" evidence="8">
    <location>
        <begin position="366"/>
        <end position="611"/>
    </location>
</feature>
<dbReference type="SMART" id="SM00382">
    <property type="entry name" value="AAA"/>
    <property type="match status" value="1"/>
</dbReference>
<feature type="domain" description="ABC transmembrane type-1" evidence="9">
    <location>
        <begin position="38"/>
        <end position="329"/>
    </location>
</feature>
<dbReference type="InterPro" id="IPR011527">
    <property type="entry name" value="ABC1_TM_dom"/>
</dbReference>
<protein>
    <submittedName>
        <fullName evidence="10">ABC transporter ATP-binding protein</fullName>
    </submittedName>
</protein>
<dbReference type="SUPFAM" id="SSF90123">
    <property type="entry name" value="ABC transporter transmembrane region"/>
    <property type="match status" value="1"/>
</dbReference>
<dbReference type="Gene3D" id="3.40.50.300">
    <property type="entry name" value="P-loop containing nucleotide triphosphate hydrolases"/>
    <property type="match status" value="1"/>
</dbReference>
<evidence type="ECO:0000313" key="10">
    <source>
        <dbReference type="EMBL" id="MBM0108768.1"/>
    </source>
</evidence>
<evidence type="ECO:0000256" key="4">
    <source>
        <dbReference type="ARBA" id="ARBA00022840"/>
    </source>
</evidence>
<feature type="transmembrane region" description="Helical" evidence="7">
    <location>
        <begin position="37"/>
        <end position="58"/>
    </location>
</feature>
<keyword evidence="2 7" id="KW-0812">Transmembrane</keyword>
<organism evidence="10 11">
    <name type="scientific">Steroidobacter gossypii</name>
    <dbReference type="NCBI Taxonomy" id="2805490"/>
    <lineage>
        <taxon>Bacteria</taxon>
        <taxon>Pseudomonadati</taxon>
        <taxon>Pseudomonadota</taxon>
        <taxon>Gammaproteobacteria</taxon>
        <taxon>Steroidobacterales</taxon>
        <taxon>Steroidobacteraceae</taxon>
        <taxon>Steroidobacter</taxon>
    </lineage>
</organism>
<dbReference type="InterPro" id="IPR003593">
    <property type="entry name" value="AAA+_ATPase"/>
</dbReference>
<reference evidence="10 11" key="1">
    <citation type="journal article" date="2021" name="Int. J. Syst. Evol. Microbiol.">
        <title>Steroidobacter gossypii sp. nov., isolated from soil of cotton cropping field.</title>
        <authorList>
            <person name="Huang R."/>
            <person name="Yang S."/>
            <person name="Zhen C."/>
            <person name="Liu W."/>
        </authorList>
    </citation>
    <scope>NUCLEOTIDE SEQUENCE [LARGE SCALE GENOMIC DNA]</scope>
    <source>
        <strain evidence="10 11">S1-65</strain>
    </source>
</reference>
<accession>A0ABS1X6C4</accession>
<keyword evidence="6 7" id="KW-0472">Membrane</keyword>
<dbReference type="SUPFAM" id="SSF52540">
    <property type="entry name" value="P-loop containing nucleoside triphosphate hydrolases"/>
    <property type="match status" value="1"/>
</dbReference>
<dbReference type="PANTHER" id="PTHR24221:SF654">
    <property type="entry name" value="ATP-BINDING CASSETTE SUB-FAMILY B MEMBER 6"/>
    <property type="match status" value="1"/>
</dbReference>
<evidence type="ECO:0000313" key="11">
    <source>
        <dbReference type="Proteomes" id="UP000661077"/>
    </source>
</evidence>
<comment type="caution">
    <text evidence="10">The sequence shown here is derived from an EMBL/GenBank/DDBJ whole genome shotgun (WGS) entry which is preliminary data.</text>
</comment>
<keyword evidence="4 10" id="KW-0067">ATP-binding</keyword>
<evidence type="ECO:0000256" key="3">
    <source>
        <dbReference type="ARBA" id="ARBA00022741"/>
    </source>
</evidence>
<dbReference type="Gene3D" id="1.20.1560.10">
    <property type="entry name" value="ABC transporter type 1, transmembrane domain"/>
    <property type="match status" value="1"/>
</dbReference>
<dbReference type="GO" id="GO:0005524">
    <property type="term" value="F:ATP binding"/>
    <property type="evidence" value="ECO:0007669"/>
    <property type="project" value="UniProtKB-KW"/>
</dbReference>
<dbReference type="InterPro" id="IPR027417">
    <property type="entry name" value="P-loop_NTPase"/>
</dbReference>
<evidence type="ECO:0000256" key="5">
    <source>
        <dbReference type="ARBA" id="ARBA00022989"/>
    </source>
</evidence>
<comment type="subcellular location">
    <subcellularLocation>
        <location evidence="1">Cell membrane</location>
        <topology evidence="1">Multi-pass membrane protein</topology>
    </subcellularLocation>
</comment>
<name>A0ABS1X6C4_9GAMM</name>
<keyword evidence="5 7" id="KW-1133">Transmembrane helix</keyword>
<evidence type="ECO:0000256" key="2">
    <source>
        <dbReference type="ARBA" id="ARBA00022692"/>
    </source>
</evidence>
<dbReference type="RefSeq" id="WP_203170932.1">
    <property type="nucleotide sequence ID" value="NZ_JAEVLS010000009.1"/>
</dbReference>
<evidence type="ECO:0000256" key="6">
    <source>
        <dbReference type="ARBA" id="ARBA00023136"/>
    </source>
</evidence>
<keyword evidence="11" id="KW-1185">Reference proteome</keyword>
<evidence type="ECO:0000259" key="9">
    <source>
        <dbReference type="PROSITE" id="PS50929"/>
    </source>
</evidence>
<gene>
    <name evidence="10" type="ORF">JM946_28890</name>
</gene>
<dbReference type="InterPro" id="IPR036640">
    <property type="entry name" value="ABC1_TM_sf"/>
</dbReference>
<dbReference type="Proteomes" id="UP000661077">
    <property type="component" value="Unassembled WGS sequence"/>
</dbReference>
<evidence type="ECO:0000256" key="7">
    <source>
        <dbReference type="SAM" id="Phobius"/>
    </source>
</evidence>
<keyword evidence="3" id="KW-0547">Nucleotide-binding</keyword>
<proteinExistence type="predicted"/>
<evidence type="ECO:0000259" key="8">
    <source>
        <dbReference type="PROSITE" id="PS50893"/>
    </source>
</evidence>
<dbReference type="InterPro" id="IPR003439">
    <property type="entry name" value="ABC_transporter-like_ATP-bd"/>
</dbReference>